<evidence type="ECO:0000313" key="1">
    <source>
        <dbReference type="EMBL" id="GIJ72594.1"/>
    </source>
</evidence>
<evidence type="ECO:0000313" key="2">
    <source>
        <dbReference type="Proteomes" id="UP000635606"/>
    </source>
</evidence>
<gene>
    <name evidence="1" type="ORF">Voc01_075110</name>
</gene>
<sequence>MLAFSMAARDFPWALGLILVTAAVAEVGTRAAGEAAGTFLAAAVTTATALLVSRRPGRPPAYVLYLGAFYVLTPGSHGLRGWRAGSAATRCRGSPASPTWSG</sequence>
<dbReference type="Proteomes" id="UP000635606">
    <property type="component" value="Unassembled WGS sequence"/>
</dbReference>
<accession>A0A8J4EFA2</accession>
<name>A0A8J4EFA2_9ACTN</name>
<dbReference type="AlphaFoldDB" id="A0A8J4EFA2"/>
<dbReference type="EMBL" id="BOPH01000102">
    <property type="protein sequence ID" value="GIJ72594.1"/>
    <property type="molecule type" value="Genomic_DNA"/>
</dbReference>
<keyword evidence="2" id="KW-1185">Reference proteome</keyword>
<protein>
    <submittedName>
        <fullName evidence="1">Uncharacterized protein</fullName>
    </submittedName>
</protein>
<organism evidence="1 2">
    <name type="scientific">Virgisporangium ochraceum</name>
    <dbReference type="NCBI Taxonomy" id="65505"/>
    <lineage>
        <taxon>Bacteria</taxon>
        <taxon>Bacillati</taxon>
        <taxon>Actinomycetota</taxon>
        <taxon>Actinomycetes</taxon>
        <taxon>Micromonosporales</taxon>
        <taxon>Micromonosporaceae</taxon>
        <taxon>Virgisporangium</taxon>
    </lineage>
</organism>
<proteinExistence type="predicted"/>
<comment type="caution">
    <text evidence="1">The sequence shown here is derived from an EMBL/GenBank/DDBJ whole genome shotgun (WGS) entry which is preliminary data.</text>
</comment>
<reference evidence="1" key="1">
    <citation type="submission" date="2021-01" db="EMBL/GenBank/DDBJ databases">
        <title>Whole genome shotgun sequence of Virgisporangium ochraceum NBRC 16418.</title>
        <authorList>
            <person name="Komaki H."/>
            <person name="Tamura T."/>
        </authorList>
    </citation>
    <scope>NUCLEOTIDE SEQUENCE</scope>
    <source>
        <strain evidence="1">NBRC 16418</strain>
    </source>
</reference>